<dbReference type="EMBL" id="GBXM01104627">
    <property type="protein sequence ID" value="JAH03950.1"/>
    <property type="molecule type" value="Transcribed_RNA"/>
</dbReference>
<name>A0A0E9RPG9_ANGAN</name>
<dbReference type="EMBL" id="GBXM01078339">
    <property type="protein sequence ID" value="JAH30238.1"/>
    <property type="molecule type" value="Transcribed_RNA"/>
</dbReference>
<evidence type="ECO:0000313" key="1">
    <source>
        <dbReference type="EMBL" id="JAH30238.1"/>
    </source>
</evidence>
<accession>A0A0E9RPG9</accession>
<reference evidence="1" key="1">
    <citation type="submission" date="2014-11" db="EMBL/GenBank/DDBJ databases">
        <authorList>
            <person name="Amaro Gonzalez C."/>
        </authorList>
    </citation>
    <scope>NUCLEOTIDE SEQUENCE</scope>
</reference>
<protein>
    <submittedName>
        <fullName evidence="1">Uncharacterized protein</fullName>
    </submittedName>
</protein>
<organism evidence="1">
    <name type="scientific">Anguilla anguilla</name>
    <name type="common">European freshwater eel</name>
    <name type="synonym">Muraena anguilla</name>
    <dbReference type="NCBI Taxonomy" id="7936"/>
    <lineage>
        <taxon>Eukaryota</taxon>
        <taxon>Metazoa</taxon>
        <taxon>Chordata</taxon>
        <taxon>Craniata</taxon>
        <taxon>Vertebrata</taxon>
        <taxon>Euteleostomi</taxon>
        <taxon>Actinopterygii</taxon>
        <taxon>Neopterygii</taxon>
        <taxon>Teleostei</taxon>
        <taxon>Anguilliformes</taxon>
        <taxon>Anguillidae</taxon>
        <taxon>Anguilla</taxon>
    </lineage>
</organism>
<proteinExistence type="predicted"/>
<sequence>MAFWGAHSCSGVSVFMFRGVGLRSRKVQKHPWSLPRTGVQGGWSVQCS</sequence>
<dbReference type="AlphaFoldDB" id="A0A0E9RPG9"/>
<reference evidence="1" key="2">
    <citation type="journal article" date="2015" name="Fish Shellfish Immunol.">
        <title>Early steps in the European eel (Anguilla anguilla)-Vibrio vulnificus interaction in the gills: Role of the RtxA13 toxin.</title>
        <authorList>
            <person name="Callol A."/>
            <person name="Pajuelo D."/>
            <person name="Ebbesson L."/>
            <person name="Teles M."/>
            <person name="MacKenzie S."/>
            <person name="Amaro C."/>
        </authorList>
    </citation>
    <scope>NUCLEOTIDE SEQUENCE</scope>
</reference>